<accession>A0A2R3Z2Y4</accession>
<reference evidence="4" key="1">
    <citation type="submission" date="2018-03" db="EMBL/GenBank/DDBJ databases">
        <title>Gramella fulva sp. nov., isolated from a dry surface of tidal flat.</title>
        <authorList>
            <person name="Hwang S.H."/>
            <person name="Hwang W.M."/>
            <person name="Kang K."/>
            <person name="Ahn T.-Y."/>
        </authorList>
    </citation>
    <scope>NUCLEOTIDE SEQUENCE [LARGE SCALE GENOMIC DNA]</scope>
    <source>
        <strain evidence="4">SH35</strain>
    </source>
</reference>
<dbReference type="PROSITE" id="PS51257">
    <property type="entry name" value="PROKAR_LIPOPROTEIN"/>
    <property type="match status" value="1"/>
</dbReference>
<feature type="region of interest" description="Disordered" evidence="1">
    <location>
        <begin position="22"/>
        <end position="59"/>
    </location>
</feature>
<dbReference type="KEGG" id="grs:C7S20_04685"/>
<organism evidence="3 4">
    <name type="scientific">Christiangramia fulva</name>
    <dbReference type="NCBI Taxonomy" id="2126553"/>
    <lineage>
        <taxon>Bacteria</taxon>
        <taxon>Pseudomonadati</taxon>
        <taxon>Bacteroidota</taxon>
        <taxon>Flavobacteriia</taxon>
        <taxon>Flavobacteriales</taxon>
        <taxon>Flavobacteriaceae</taxon>
        <taxon>Christiangramia</taxon>
    </lineage>
</organism>
<gene>
    <name evidence="3" type="ORF">C7S20_04685</name>
</gene>
<evidence type="ECO:0000313" key="3">
    <source>
        <dbReference type="EMBL" id="AVR44616.1"/>
    </source>
</evidence>
<proteinExistence type="predicted"/>
<protein>
    <submittedName>
        <fullName evidence="3">Uncharacterized protein</fullName>
    </submittedName>
</protein>
<name>A0A2R3Z2Y4_9FLAO</name>
<sequence>MKKFIFGALALSLMVSVISCRENTSESTEETVEDAAVNQETPSEMTSEAEMSEETDTATAVVDSIQAPEQQDQIEE</sequence>
<dbReference type="AlphaFoldDB" id="A0A2R3Z2Y4"/>
<evidence type="ECO:0000256" key="1">
    <source>
        <dbReference type="SAM" id="MobiDB-lite"/>
    </source>
</evidence>
<dbReference type="EMBL" id="CP028136">
    <property type="protein sequence ID" value="AVR44616.1"/>
    <property type="molecule type" value="Genomic_DNA"/>
</dbReference>
<evidence type="ECO:0000256" key="2">
    <source>
        <dbReference type="SAM" id="SignalP"/>
    </source>
</evidence>
<feature type="signal peptide" evidence="2">
    <location>
        <begin position="1"/>
        <end position="21"/>
    </location>
</feature>
<keyword evidence="4" id="KW-1185">Reference proteome</keyword>
<evidence type="ECO:0000313" key="4">
    <source>
        <dbReference type="Proteomes" id="UP000241507"/>
    </source>
</evidence>
<feature type="compositionally biased region" description="Low complexity" evidence="1">
    <location>
        <begin position="40"/>
        <end position="49"/>
    </location>
</feature>
<dbReference type="Proteomes" id="UP000241507">
    <property type="component" value="Chromosome"/>
</dbReference>
<dbReference type="RefSeq" id="WP_107011394.1">
    <property type="nucleotide sequence ID" value="NZ_CP028136.1"/>
</dbReference>
<keyword evidence="2" id="KW-0732">Signal</keyword>
<feature type="chain" id="PRO_5015318414" evidence="2">
    <location>
        <begin position="22"/>
        <end position="76"/>
    </location>
</feature>